<reference evidence="9" key="1">
    <citation type="submission" date="2013-08" db="EMBL/GenBank/DDBJ databases">
        <authorList>
            <person name="Mendez C."/>
            <person name="Richter M."/>
            <person name="Ferrer M."/>
            <person name="Sanchez J."/>
        </authorList>
    </citation>
    <scope>NUCLEOTIDE SEQUENCE</scope>
</reference>
<name>T1B1A0_9ZZZZ</name>
<dbReference type="SUPFAM" id="SSF103473">
    <property type="entry name" value="MFS general substrate transporter"/>
    <property type="match status" value="1"/>
</dbReference>
<dbReference type="InterPro" id="IPR005829">
    <property type="entry name" value="Sugar_transporter_CS"/>
</dbReference>
<evidence type="ECO:0000259" key="8">
    <source>
        <dbReference type="PROSITE" id="PS50850"/>
    </source>
</evidence>
<evidence type="ECO:0000256" key="5">
    <source>
        <dbReference type="ARBA" id="ARBA00022989"/>
    </source>
</evidence>
<keyword evidence="6 7" id="KW-0472">Membrane</keyword>
<evidence type="ECO:0000313" key="9">
    <source>
        <dbReference type="EMBL" id="EQD48110.1"/>
    </source>
</evidence>
<dbReference type="PANTHER" id="PTHR48020">
    <property type="entry name" value="PROTON MYO-INOSITOL COTRANSPORTER"/>
    <property type="match status" value="1"/>
</dbReference>
<evidence type="ECO:0000256" key="1">
    <source>
        <dbReference type="ARBA" id="ARBA00004141"/>
    </source>
</evidence>
<proteinExistence type="inferred from homology"/>
<protein>
    <submittedName>
        <fullName evidence="9">Major facilitator superfamily MFS_1</fullName>
    </submittedName>
</protein>
<comment type="similarity">
    <text evidence="2">Belongs to the major facilitator superfamily. Sugar transporter (TC 2.A.1.1) family.</text>
</comment>
<dbReference type="Pfam" id="PF00083">
    <property type="entry name" value="Sugar_tr"/>
    <property type="match status" value="1"/>
</dbReference>
<feature type="transmembrane region" description="Helical" evidence="7">
    <location>
        <begin position="421"/>
        <end position="442"/>
    </location>
</feature>
<reference evidence="9" key="2">
    <citation type="journal article" date="2014" name="ISME J.">
        <title>Microbial stratification in low pH oxic and suboxic macroscopic growths along an acid mine drainage.</title>
        <authorList>
            <person name="Mendez-Garcia C."/>
            <person name="Mesa V."/>
            <person name="Sprenger R.R."/>
            <person name="Richter M."/>
            <person name="Diez M.S."/>
            <person name="Solano J."/>
            <person name="Bargiela R."/>
            <person name="Golyshina O.V."/>
            <person name="Manteca A."/>
            <person name="Ramos J.L."/>
            <person name="Gallego J.R."/>
            <person name="Llorente I."/>
            <person name="Martins Dos Santos V.A."/>
            <person name="Jensen O.N."/>
            <person name="Pelaez A.I."/>
            <person name="Sanchez J."/>
            <person name="Ferrer M."/>
        </authorList>
    </citation>
    <scope>NUCLEOTIDE SEQUENCE</scope>
</reference>
<dbReference type="PROSITE" id="PS00216">
    <property type="entry name" value="SUGAR_TRANSPORT_1"/>
    <property type="match status" value="1"/>
</dbReference>
<feature type="transmembrane region" description="Helical" evidence="7">
    <location>
        <begin position="117"/>
        <end position="136"/>
    </location>
</feature>
<organism evidence="9">
    <name type="scientific">mine drainage metagenome</name>
    <dbReference type="NCBI Taxonomy" id="410659"/>
    <lineage>
        <taxon>unclassified sequences</taxon>
        <taxon>metagenomes</taxon>
        <taxon>ecological metagenomes</taxon>
    </lineage>
</organism>
<dbReference type="GO" id="GO:0016020">
    <property type="term" value="C:membrane"/>
    <property type="evidence" value="ECO:0007669"/>
    <property type="project" value="UniProtKB-SubCell"/>
</dbReference>
<keyword evidence="3" id="KW-0813">Transport</keyword>
<feature type="transmembrane region" description="Helical" evidence="7">
    <location>
        <begin position="394"/>
        <end position="415"/>
    </location>
</feature>
<keyword evidence="4 7" id="KW-0812">Transmembrane</keyword>
<feature type="transmembrane region" description="Helical" evidence="7">
    <location>
        <begin position="157"/>
        <end position="176"/>
    </location>
</feature>
<evidence type="ECO:0000256" key="6">
    <source>
        <dbReference type="ARBA" id="ARBA00023136"/>
    </source>
</evidence>
<keyword evidence="5 7" id="KW-1133">Transmembrane helix</keyword>
<evidence type="ECO:0000256" key="7">
    <source>
        <dbReference type="SAM" id="Phobius"/>
    </source>
</evidence>
<dbReference type="InterPro" id="IPR005828">
    <property type="entry name" value="MFS_sugar_transport-like"/>
</dbReference>
<dbReference type="PROSITE" id="PS50850">
    <property type="entry name" value="MFS"/>
    <property type="match status" value="1"/>
</dbReference>
<dbReference type="InterPro" id="IPR036259">
    <property type="entry name" value="MFS_trans_sf"/>
</dbReference>
<feature type="transmembrane region" description="Helical" evidence="7">
    <location>
        <begin position="306"/>
        <end position="324"/>
    </location>
</feature>
<feature type="domain" description="Major facilitator superfamily (MFS) profile" evidence="8">
    <location>
        <begin position="27"/>
        <end position="446"/>
    </location>
</feature>
<comment type="caution">
    <text evidence="9">The sequence shown here is derived from an EMBL/GenBank/DDBJ whole genome shotgun (WGS) entry which is preliminary data.</text>
</comment>
<comment type="subcellular location">
    <subcellularLocation>
        <location evidence="1">Membrane</location>
        <topology evidence="1">Multi-pass membrane protein</topology>
    </subcellularLocation>
</comment>
<accession>T1B1A0</accession>
<feature type="transmembrane region" description="Helical" evidence="7">
    <location>
        <begin position="331"/>
        <end position="350"/>
    </location>
</feature>
<feature type="transmembrane region" description="Helical" evidence="7">
    <location>
        <begin position="356"/>
        <end position="373"/>
    </location>
</feature>
<dbReference type="GO" id="GO:0022857">
    <property type="term" value="F:transmembrane transporter activity"/>
    <property type="evidence" value="ECO:0007669"/>
    <property type="project" value="InterPro"/>
</dbReference>
<sequence>MAEGHDELSNKAISYLIDKYSPAGNRIGWLMIASIFVESWDLYSISFILIFLSTIFHPSALLLGLTAAGTQGGAVVGALFGGWLADKIGRRRVFLTTMVMFVVFGLAQAFAPNMTVLAIIRLILGVPLGMDIASGYTYIMESMQKGKREVMGNRWQFMFAVGEISAILVVAVFLVAGVSPNIMWRIVLGASAIPALVIFALRYNLPESAIWLIQKGRYADAKKETRKMYHDSLSMLPDENIHVPKVDLSKFLSVIHKDRIKWRATVYGWIASFMQSSEFSTFAFYIPVLFVALGVSSILGTDLITLAVYIIAMISGLVGPMILPKIGQRRLSIYGFSIVFVALLIAAAAIFSNQLIILPIAAGLMLWGHYWDAENVITIPSMVAPPKYKATSSGFAYMFVKLPAFFAIFLFPAFFDYIGKGGATLFTAIFPLVGLLAAIFILPEVYGYKEVIAKTVKRVVKRKK</sequence>
<feature type="transmembrane region" description="Helical" evidence="7">
    <location>
        <begin position="61"/>
        <end position="81"/>
    </location>
</feature>
<dbReference type="InterPro" id="IPR020846">
    <property type="entry name" value="MFS_dom"/>
</dbReference>
<dbReference type="PANTHER" id="PTHR48020:SF12">
    <property type="entry name" value="PROTON MYO-INOSITOL COTRANSPORTER"/>
    <property type="match status" value="1"/>
</dbReference>
<feature type="transmembrane region" description="Helical" evidence="7">
    <location>
        <begin position="182"/>
        <end position="205"/>
    </location>
</feature>
<evidence type="ECO:0000256" key="4">
    <source>
        <dbReference type="ARBA" id="ARBA00022692"/>
    </source>
</evidence>
<dbReference type="EMBL" id="AUZZ01005844">
    <property type="protein sequence ID" value="EQD48110.1"/>
    <property type="molecule type" value="Genomic_DNA"/>
</dbReference>
<dbReference type="AlphaFoldDB" id="T1B1A0"/>
<feature type="transmembrane region" description="Helical" evidence="7">
    <location>
        <begin position="29"/>
        <end position="55"/>
    </location>
</feature>
<gene>
    <name evidence="9" type="ORF">B2A_08125</name>
</gene>
<feature type="transmembrane region" description="Helical" evidence="7">
    <location>
        <begin position="93"/>
        <end position="111"/>
    </location>
</feature>
<evidence type="ECO:0000256" key="3">
    <source>
        <dbReference type="ARBA" id="ARBA00022448"/>
    </source>
</evidence>
<evidence type="ECO:0000256" key="2">
    <source>
        <dbReference type="ARBA" id="ARBA00010992"/>
    </source>
</evidence>
<dbReference type="CDD" id="cd17316">
    <property type="entry name" value="MFS_SV2_like"/>
    <property type="match status" value="1"/>
</dbReference>
<dbReference type="InterPro" id="IPR050814">
    <property type="entry name" value="Myo-inositol_Transporter"/>
</dbReference>
<dbReference type="PROSITE" id="PS00217">
    <property type="entry name" value="SUGAR_TRANSPORT_2"/>
    <property type="match status" value="1"/>
</dbReference>
<dbReference type="Gene3D" id="1.20.1250.20">
    <property type="entry name" value="MFS general substrate transporter like domains"/>
    <property type="match status" value="1"/>
</dbReference>